<dbReference type="EMBL" id="AAVT01000001">
    <property type="protein sequence ID" value="EAW32185.1"/>
    <property type="molecule type" value="Genomic_DNA"/>
</dbReference>
<dbReference type="OrthoDB" id="7055688at2"/>
<organism evidence="2 3">
    <name type="scientific">marine gamma proteobacterium HTCC2143</name>
    <dbReference type="NCBI Taxonomy" id="247633"/>
    <lineage>
        <taxon>Bacteria</taxon>
        <taxon>Pseudomonadati</taxon>
        <taxon>Pseudomonadota</taxon>
        <taxon>Gammaproteobacteria</taxon>
        <taxon>Cellvibrionales</taxon>
        <taxon>Spongiibacteraceae</taxon>
        <taxon>BD1-7 clade</taxon>
    </lineage>
</organism>
<sequence>MFKLPALLFLLSLTGITVSEPWTSSVHPWGDPDLQGTWTNATVTRLERSDTHSQLILSDSEVIAVELDAVGFQEDNDTLPDGDLEAGVGVGGYNSAWIDPGTRVLRVDGQPRSSIIVEPADGKLPYKFSGRFDFFRELLKTQLRNNPEEQLLGDRCMVGFGSSGGPPMLPVLYNNNYQIVQSPGHVMIMIEMNHAARTIRINGDALPGSITPWLGDSVGHWEGDTLVVKTRGFHPQQSLRAAIKHQLLMSTNSEVTERFTRISETELNYQFTVEDDDIYSQPWSGEIALRPTDGQIYEYACHEGNYALPGILAGERETGVDGLRWLINLLTEPQF</sequence>
<dbReference type="Proteomes" id="UP000004931">
    <property type="component" value="Unassembled WGS sequence"/>
</dbReference>
<evidence type="ECO:0000256" key="1">
    <source>
        <dbReference type="SAM" id="SignalP"/>
    </source>
</evidence>
<evidence type="ECO:0000313" key="2">
    <source>
        <dbReference type="EMBL" id="EAW32185.1"/>
    </source>
</evidence>
<keyword evidence="1" id="KW-0732">Signal</keyword>
<keyword evidence="3" id="KW-1185">Reference proteome</keyword>
<dbReference type="AlphaFoldDB" id="A0Y7T1"/>
<proteinExistence type="predicted"/>
<name>A0Y7T1_9GAMM</name>
<protein>
    <submittedName>
        <fullName evidence="2">Uncharacterized protein</fullName>
    </submittedName>
</protein>
<feature type="chain" id="PRO_5002630805" evidence="1">
    <location>
        <begin position="20"/>
        <end position="335"/>
    </location>
</feature>
<gene>
    <name evidence="2" type="ORF">GP2143_13056</name>
</gene>
<feature type="signal peptide" evidence="1">
    <location>
        <begin position="1"/>
        <end position="19"/>
    </location>
</feature>
<reference evidence="2 3" key="1">
    <citation type="journal article" date="2010" name="J. Bacteriol.">
        <title>Genome sequence of the oligotrophic marine Gammaproteobacterium HTCC2143, isolated from the Oregon Coast.</title>
        <authorList>
            <person name="Oh H.M."/>
            <person name="Kang I."/>
            <person name="Ferriera S."/>
            <person name="Giovannoni S.J."/>
            <person name="Cho J.C."/>
        </authorList>
    </citation>
    <scope>NUCLEOTIDE SEQUENCE [LARGE SCALE GENOMIC DNA]</scope>
    <source>
        <strain evidence="2 3">HTCC2143</strain>
    </source>
</reference>
<accession>A0Y7T1</accession>
<dbReference type="eggNOG" id="ENOG502ZBJA">
    <property type="taxonomic scope" value="Bacteria"/>
</dbReference>
<evidence type="ECO:0000313" key="3">
    <source>
        <dbReference type="Proteomes" id="UP000004931"/>
    </source>
</evidence>
<comment type="caution">
    <text evidence="2">The sequence shown here is derived from an EMBL/GenBank/DDBJ whole genome shotgun (WGS) entry which is preliminary data.</text>
</comment>